<dbReference type="GO" id="GO:0016787">
    <property type="term" value="F:hydrolase activity"/>
    <property type="evidence" value="ECO:0007669"/>
    <property type="project" value="UniProtKB-KW"/>
</dbReference>
<dbReference type="PANTHER" id="PTHR39323:SF1">
    <property type="entry name" value="BLR1149 PROTEIN"/>
    <property type="match status" value="1"/>
</dbReference>
<name>A0ABT4KUX5_9SPHI</name>
<dbReference type="PIRSF" id="PIRSF000887">
    <property type="entry name" value="Pesterase_MJ0037"/>
    <property type="match status" value="1"/>
</dbReference>
<keyword evidence="2" id="KW-0540">Nuclease</keyword>
<dbReference type="SUPFAM" id="SSF56300">
    <property type="entry name" value="Metallo-dependent phosphatases"/>
    <property type="match status" value="1"/>
</dbReference>
<dbReference type="EMBL" id="JAPWGL010000001">
    <property type="protein sequence ID" value="MCZ4222720.1"/>
    <property type="molecule type" value="Genomic_DNA"/>
</dbReference>
<accession>A0ABT4KUX5</accession>
<dbReference type="Proteomes" id="UP001144341">
    <property type="component" value="Unassembled WGS sequence"/>
</dbReference>
<keyword evidence="3" id="KW-1185">Reference proteome</keyword>
<evidence type="ECO:0000313" key="3">
    <source>
        <dbReference type="Proteomes" id="UP001144341"/>
    </source>
</evidence>
<protein>
    <submittedName>
        <fullName evidence="2">Ligase-associated DNA damage response endonuclease PdeM</fullName>
        <ecNumber evidence="2">3.1.-.-</ecNumber>
    </submittedName>
</protein>
<feature type="domain" description="Calcineurin-like phosphoesterase" evidence="1">
    <location>
        <begin position="40"/>
        <end position="138"/>
    </location>
</feature>
<dbReference type="InterPro" id="IPR026336">
    <property type="entry name" value="PdeM-like"/>
</dbReference>
<sequence>MNLHFLYGKFNIFKLMTITCHGDELILDKERALYLPQHQLLAISDLHLGKSAHFRSAGVQVPATIAQNDLQRLSLLIEKYKPKTLLINGDMFHHGLNTDIDEFSEWRNQYLQLQFLLVKGNHDRLANADYASMQIDIHEPSYCLGPFCFIHDAPKCTEEELYPISGHIHPGVTIVGKAKQRLKFPCFYFGKEYAVLPAFSTFTGLYNIYPKTNDQIFAITPNNVIKV</sequence>
<dbReference type="InterPro" id="IPR004843">
    <property type="entry name" value="Calcineurin-like_PHP"/>
</dbReference>
<dbReference type="EC" id="3.1.-.-" evidence="2"/>
<dbReference type="GO" id="GO:0016874">
    <property type="term" value="F:ligase activity"/>
    <property type="evidence" value="ECO:0007669"/>
    <property type="project" value="UniProtKB-KW"/>
</dbReference>
<dbReference type="GO" id="GO:0004519">
    <property type="term" value="F:endonuclease activity"/>
    <property type="evidence" value="ECO:0007669"/>
    <property type="project" value="UniProtKB-KW"/>
</dbReference>
<keyword evidence="2" id="KW-0378">Hydrolase</keyword>
<gene>
    <name evidence="2" type="primary">pdeM</name>
    <name evidence="2" type="ORF">O0931_05360</name>
</gene>
<dbReference type="Gene3D" id="3.60.21.10">
    <property type="match status" value="1"/>
</dbReference>
<dbReference type="NCBIfam" id="TIGR04123">
    <property type="entry name" value="P_estr_lig_assc"/>
    <property type="match status" value="1"/>
</dbReference>
<dbReference type="PANTHER" id="PTHR39323">
    <property type="entry name" value="BLR1149 PROTEIN"/>
    <property type="match status" value="1"/>
</dbReference>
<comment type="caution">
    <text evidence="2">The sequence shown here is derived from an EMBL/GenBank/DDBJ whole genome shotgun (WGS) entry which is preliminary data.</text>
</comment>
<reference evidence="2" key="1">
    <citation type="submission" date="2022-12" db="EMBL/GenBank/DDBJ databases">
        <title>Genome sequence of SJ11.</title>
        <authorList>
            <person name="Woo H."/>
        </authorList>
    </citation>
    <scope>NUCLEOTIDE SEQUENCE</scope>
    <source>
        <strain evidence="2">SJ11</strain>
    </source>
</reference>
<organism evidence="2 3">
    <name type="scientific">Pedobacter rhodius</name>
    <dbReference type="NCBI Taxonomy" id="3004098"/>
    <lineage>
        <taxon>Bacteria</taxon>
        <taxon>Pseudomonadati</taxon>
        <taxon>Bacteroidota</taxon>
        <taxon>Sphingobacteriia</taxon>
        <taxon>Sphingobacteriales</taxon>
        <taxon>Sphingobacteriaceae</taxon>
        <taxon>Pedobacter</taxon>
    </lineage>
</organism>
<keyword evidence="2" id="KW-0255">Endonuclease</keyword>
<evidence type="ECO:0000313" key="2">
    <source>
        <dbReference type="EMBL" id="MCZ4222720.1"/>
    </source>
</evidence>
<keyword evidence="2" id="KW-0436">Ligase</keyword>
<dbReference type="InterPro" id="IPR024173">
    <property type="entry name" value="Pesterase_MJ0037-like"/>
</dbReference>
<evidence type="ECO:0000259" key="1">
    <source>
        <dbReference type="Pfam" id="PF00149"/>
    </source>
</evidence>
<proteinExistence type="predicted"/>
<dbReference type="InterPro" id="IPR029052">
    <property type="entry name" value="Metallo-depent_PP-like"/>
</dbReference>
<dbReference type="Pfam" id="PF00149">
    <property type="entry name" value="Metallophos"/>
    <property type="match status" value="1"/>
</dbReference>